<evidence type="ECO:0000313" key="3">
    <source>
        <dbReference type="Proteomes" id="UP001596052"/>
    </source>
</evidence>
<gene>
    <name evidence="2" type="ORF">ACFQDI_01220</name>
</gene>
<dbReference type="GO" id="GO:0008168">
    <property type="term" value="F:methyltransferase activity"/>
    <property type="evidence" value="ECO:0007669"/>
    <property type="project" value="UniProtKB-KW"/>
</dbReference>
<keyword evidence="3" id="KW-1185">Reference proteome</keyword>
<keyword evidence="2" id="KW-0808">Transferase</keyword>
<dbReference type="Pfam" id="PF08241">
    <property type="entry name" value="Methyltransf_11"/>
    <property type="match status" value="1"/>
</dbReference>
<dbReference type="InterPro" id="IPR013216">
    <property type="entry name" value="Methyltransf_11"/>
</dbReference>
<dbReference type="Gene3D" id="3.40.50.150">
    <property type="entry name" value="Vaccinia Virus protein VP39"/>
    <property type="match status" value="1"/>
</dbReference>
<accession>A0ABW0KJ19</accession>
<name>A0ABW0KJ19_9BACT</name>
<feature type="domain" description="Methyltransferase type 11" evidence="1">
    <location>
        <begin position="85"/>
        <end position="129"/>
    </location>
</feature>
<dbReference type="SUPFAM" id="SSF53335">
    <property type="entry name" value="S-adenosyl-L-methionine-dependent methyltransferases"/>
    <property type="match status" value="1"/>
</dbReference>
<dbReference type="InterPro" id="IPR029063">
    <property type="entry name" value="SAM-dependent_MTases_sf"/>
</dbReference>
<dbReference type="CDD" id="cd02440">
    <property type="entry name" value="AdoMet_MTases"/>
    <property type="match status" value="1"/>
</dbReference>
<dbReference type="RefSeq" id="WP_377162557.1">
    <property type="nucleotide sequence ID" value="NZ_JBHSMQ010000001.1"/>
</dbReference>
<dbReference type="EMBL" id="JBHSMQ010000001">
    <property type="protein sequence ID" value="MFC5453459.1"/>
    <property type="molecule type" value="Genomic_DNA"/>
</dbReference>
<sequence>MKLLRRAAILLMPRSLRDAWRGQERVIITNLRWRLRRVLGKRPYPASSDGQVRLHLGCGPVDQKGFINVDAIGFPHVHHLSPVYPLPMFGNASVDMIYVCHCLEHLDIEEVNRALKEWARILKPGGLLRIAVPDFESILRVYEASGRRISAIQYVLMGGQDYPFNFHKAVFDQAHLTHIMIAAGFTNITPWKPGQDQWCEIKDCSSASCVVGDTAFPVSLNLQGVRLPQ</sequence>
<proteinExistence type="predicted"/>
<dbReference type="Proteomes" id="UP001596052">
    <property type="component" value="Unassembled WGS sequence"/>
</dbReference>
<keyword evidence="2" id="KW-0489">Methyltransferase</keyword>
<dbReference type="GO" id="GO:0032259">
    <property type="term" value="P:methylation"/>
    <property type="evidence" value="ECO:0007669"/>
    <property type="project" value="UniProtKB-KW"/>
</dbReference>
<protein>
    <submittedName>
        <fullName evidence="2">Class I SAM-dependent methyltransferase</fullName>
    </submittedName>
</protein>
<evidence type="ECO:0000313" key="2">
    <source>
        <dbReference type="EMBL" id="MFC5453459.1"/>
    </source>
</evidence>
<comment type="caution">
    <text evidence="2">The sequence shown here is derived from an EMBL/GenBank/DDBJ whole genome shotgun (WGS) entry which is preliminary data.</text>
</comment>
<evidence type="ECO:0000259" key="1">
    <source>
        <dbReference type="Pfam" id="PF08241"/>
    </source>
</evidence>
<reference evidence="3" key="1">
    <citation type="journal article" date="2019" name="Int. J. Syst. Evol. Microbiol.">
        <title>The Global Catalogue of Microorganisms (GCM) 10K type strain sequencing project: providing services to taxonomists for standard genome sequencing and annotation.</title>
        <authorList>
            <consortium name="The Broad Institute Genomics Platform"/>
            <consortium name="The Broad Institute Genome Sequencing Center for Infectious Disease"/>
            <person name="Wu L."/>
            <person name="Ma J."/>
        </authorList>
    </citation>
    <scope>NUCLEOTIDE SEQUENCE [LARGE SCALE GENOMIC DNA]</scope>
    <source>
        <strain evidence="3">CGMCC 4.1469</strain>
    </source>
</reference>
<organism evidence="2 3">
    <name type="scientific">Prosthecobacter fluviatilis</name>
    <dbReference type="NCBI Taxonomy" id="445931"/>
    <lineage>
        <taxon>Bacteria</taxon>
        <taxon>Pseudomonadati</taxon>
        <taxon>Verrucomicrobiota</taxon>
        <taxon>Verrucomicrobiia</taxon>
        <taxon>Verrucomicrobiales</taxon>
        <taxon>Verrucomicrobiaceae</taxon>
        <taxon>Prosthecobacter</taxon>
    </lineage>
</organism>